<feature type="domain" description="DUF6534" evidence="2">
    <location>
        <begin position="205"/>
        <end position="291"/>
    </location>
</feature>
<keyword evidence="1" id="KW-1133">Transmembrane helix</keyword>
<organism evidence="3">
    <name type="scientific">Dichomitus squalens</name>
    <dbReference type="NCBI Taxonomy" id="114155"/>
    <lineage>
        <taxon>Eukaryota</taxon>
        <taxon>Fungi</taxon>
        <taxon>Dikarya</taxon>
        <taxon>Basidiomycota</taxon>
        <taxon>Agaricomycotina</taxon>
        <taxon>Agaricomycetes</taxon>
        <taxon>Polyporales</taxon>
        <taxon>Polyporaceae</taxon>
        <taxon>Dichomitus</taxon>
    </lineage>
</organism>
<evidence type="ECO:0000259" key="2">
    <source>
        <dbReference type="Pfam" id="PF20152"/>
    </source>
</evidence>
<dbReference type="Proteomes" id="UP000292957">
    <property type="component" value="Unassembled WGS sequence"/>
</dbReference>
<dbReference type="AlphaFoldDB" id="A0A4Q9MDA6"/>
<dbReference type="PANTHER" id="PTHR40465:SF1">
    <property type="entry name" value="DUF6534 DOMAIN-CONTAINING PROTEIN"/>
    <property type="match status" value="1"/>
</dbReference>
<feature type="transmembrane region" description="Helical" evidence="1">
    <location>
        <begin position="85"/>
        <end position="112"/>
    </location>
</feature>
<dbReference type="InterPro" id="IPR045339">
    <property type="entry name" value="DUF6534"/>
</dbReference>
<feature type="transmembrane region" description="Helical" evidence="1">
    <location>
        <begin position="233"/>
        <end position="261"/>
    </location>
</feature>
<keyword evidence="1" id="KW-0472">Membrane</keyword>
<dbReference type="OrthoDB" id="2745331at2759"/>
<name>A0A4Q9MDA6_9APHY</name>
<gene>
    <name evidence="3" type="ORF">BD311DRAFT_764985</name>
</gene>
<evidence type="ECO:0000313" key="3">
    <source>
        <dbReference type="EMBL" id="TBU25285.1"/>
    </source>
</evidence>
<accession>A0A4Q9MDA6</accession>
<dbReference type="EMBL" id="ML143464">
    <property type="protein sequence ID" value="TBU25285.1"/>
    <property type="molecule type" value="Genomic_DNA"/>
</dbReference>
<reference evidence="3" key="1">
    <citation type="submission" date="2019-01" db="EMBL/GenBank/DDBJ databases">
        <title>Draft genome sequences of three monokaryotic isolates of the white-rot basidiomycete fungus Dichomitus squalens.</title>
        <authorList>
            <consortium name="DOE Joint Genome Institute"/>
            <person name="Lopez S.C."/>
            <person name="Andreopoulos B."/>
            <person name="Pangilinan J."/>
            <person name="Lipzen A."/>
            <person name="Riley R."/>
            <person name="Ahrendt S."/>
            <person name="Ng V."/>
            <person name="Barry K."/>
            <person name="Daum C."/>
            <person name="Grigoriev I.V."/>
            <person name="Hilden K.S."/>
            <person name="Makela M.R."/>
            <person name="de Vries R.P."/>
        </authorList>
    </citation>
    <scope>NUCLEOTIDE SEQUENCE [LARGE SCALE GENOMIC DNA]</scope>
    <source>
        <strain evidence="3">OM18370.1</strain>
    </source>
</reference>
<evidence type="ECO:0000256" key="1">
    <source>
        <dbReference type="SAM" id="Phobius"/>
    </source>
</evidence>
<dbReference type="Pfam" id="PF20152">
    <property type="entry name" value="DUF6534"/>
    <property type="match status" value="1"/>
</dbReference>
<feature type="transmembrane region" description="Helical" evidence="1">
    <location>
        <begin position="160"/>
        <end position="181"/>
    </location>
</feature>
<dbReference type="PANTHER" id="PTHR40465">
    <property type="entry name" value="CHROMOSOME 1, WHOLE GENOME SHOTGUN SEQUENCE"/>
    <property type="match status" value="1"/>
</dbReference>
<feature type="transmembrane region" description="Helical" evidence="1">
    <location>
        <begin position="127"/>
        <end position="148"/>
    </location>
</feature>
<feature type="transmembrane region" description="Helical" evidence="1">
    <location>
        <begin position="267"/>
        <end position="287"/>
    </location>
</feature>
<keyword evidence="1" id="KW-0812">Transmembrane</keyword>
<protein>
    <recommendedName>
        <fullName evidence="2">DUF6534 domain-containing protein</fullName>
    </recommendedName>
</protein>
<feature type="transmembrane region" description="Helical" evidence="1">
    <location>
        <begin position="51"/>
        <end position="73"/>
    </location>
</feature>
<feature type="transmembrane region" description="Helical" evidence="1">
    <location>
        <begin position="201"/>
        <end position="221"/>
    </location>
</feature>
<sequence length="375" mass="41333">MVHIGYPRASQAPVIKVMTTAPHELTATILMMSDRSTDRAAFPLPALDNTYGALLLGTFFGLMLYGLTVHQTYRYFRLYPTDIPVLVYLVLAILIFETVHTAMIMAACYYHLVSNYFNPITLLEGHWSTRIITPTSGLSIIVCQAFYARRVWYVGHQYRYIVGVAGVLMLALLAFTISATVEGFILPLSDFHRDSWMVSVLFSLAVAIDILLTSSLIFVLVRSRTGFKRTDSSIDVIVVYAINTGLLTSIVGLLGAIFAIILPGNFIYIGISIVATKLYANSVLAVLNSRRALSDRMLEGFEMGSYEPRGPRARPHTVVDSWDVPQFPVDLPSRDTHISFTTPTDTNSDDTASGVRGLQAKSVLSSEALTVKMAA</sequence>
<proteinExistence type="predicted"/>